<evidence type="ECO:0000313" key="3">
    <source>
        <dbReference type="Proteomes" id="UP000630353"/>
    </source>
</evidence>
<dbReference type="PANTHER" id="PTHR45947:SF3">
    <property type="entry name" value="SULFOQUINOVOSYL TRANSFERASE SQD2"/>
    <property type="match status" value="1"/>
</dbReference>
<dbReference type="GO" id="GO:0016757">
    <property type="term" value="F:glycosyltransferase activity"/>
    <property type="evidence" value="ECO:0007669"/>
    <property type="project" value="InterPro"/>
</dbReference>
<dbReference type="InterPro" id="IPR050194">
    <property type="entry name" value="Glycosyltransferase_grp1"/>
</dbReference>
<accession>A0A918XP04</accession>
<evidence type="ECO:0000313" key="2">
    <source>
        <dbReference type="EMBL" id="GHD40352.1"/>
    </source>
</evidence>
<protein>
    <submittedName>
        <fullName evidence="2">Glycosyl transferase</fullName>
    </submittedName>
</protein>
<feature type="domain" description="Glycosyl transferase family 1" evidence="1">
    <location>
        <begin position="188"/>
        <end position="328"/>
    </location>
</feature>
<organism evidence="2 3">
    <name type="scientific">Thalassobaculum fulvum</name>
    <dbReference type="NCBI Taxonomy" id="1633335"/>
    <lineage>
        <taxon>Bacteria</taxon>
        <taxon>Pseudomonadati</taxon>
        <taxon>Pseudomonadota</taxon>
        <taxon>Alphaproteobacteria</taxon>
        <taxon>Rhodospirillales</taxon>
        <taxon>Thalassobaculaceae</taxon>
        <taxon>Thalassobaculum</taxon>
    </lineage>
</organism>
<name>A0A918XP04_9PROT</name>
<comment type="caution">
    <text evidence="2">The sequence shown here is derived from an EMBL/GenBank/DDBJ whole genome shotgun (WGS) entry which is preliminary data.</text>
</comment>
<dbReference type="Proteomes" id="UP000630353">
    <property type="component" value="Unassembled WGS sequence"/>
</dbReference>
<keyword evidence="3" id="KW-1185">Reference proteome</keyword>
<dbReference type="SUPFAM" id="SSF53756">
    <property type="entry name" value="UDP-Glycosyltransferase/glycogen phosphorylase"/>
    <property type="match status" value="1"/>
</dbReference>
<dbReference type="InterPro" id="IPR001296">
    <property type="entry name" value="Glyco_trans_1"/>
</dbReference>
<sequence>MRVAIIHYWLVTMRGGERVLEALLDLYPDADVFTHVADPAGISPRIAARLKGTTFIGRIPGARRLYQKLLPLMPLALERLDLSGYDLVISSEGGPTKGVLPPAEALHVCYCHSPMRYAWVMPEGYLRELPAPARPLAAWLLHRLRIWDVSTVPRVDRFVANSATVARRIRRFWRRDSVVVHPPVELERFAVDPDGPGEAYLFASQLVGYKRADVAVRAFAGSGRQLLVVGEGPELAALRREATPNVRFLGRVSDEELARLYARCRALVFCAEEDFGIVPLEAMASGRPVVAFGRGGACETVVDGVTGLFFDAQTPDSLRAALDRFEAIEARFDPAAIRRHAEGFGRERFVREMRALLDGWLAETRSERGPGAVAQDGPAAQ</sequence>
<dbReference type="RefSeq" id="WP_189987189.1">
    <property type="nucleotide sequence ID" value="NZ_BMZS01000001.1"/>
</dbReference>
<dbReference type="Pfam" id="PF00534">
    <property type="entry name" value="Glycos_transf_1"/>
    <property type="match status" value="1"/>
</dbReference>
<keyword evidence="2" id="KW-0808">Transferase</keyword>
<gene>
    <name evidence="2" type="ORF">GCM10017083_03540</name>
</gene>
<evidence type="ECO:0000259" key="1">
    <source>
        <dbReference type="Pfam" id="PF00534"/>
    </source>
</evidence>
<reference evidence="2" key="1">
    <citation type="journal article" date="2014" name="Int. J. Syst. Evol. Microbiol.">
        <title>Complete genome sequence of Corynebacterium casei LMG S-19264T (=DSM 44701T), isolated from a smear-ripened cheese.</title>
        <authorList>
            <consortium name="US DOE Joint Genome Institute (JGI-PGF)"/>
            <person name="Walter F."/>
            <person name="Albersmeier A."/>
            <person name="Kalinowski J."/>
            <person name="Ruckert C."/>
        </authorList>
    </citation>
    <scope>NUCLEOTIDE SEQUENCE</scope>
    <source>
        <strain evidence="2">KCTC 42651</strain>
    </source>
</reference>
<proteinExistence type="predicted"/>
<dbReference type="EMBL" id="BMZS01000001">
    <property type="protein sequence ID" value="GHD40352.1"/>
    <property type="molecule type" value="Genomic_DNA"/>
</dbReference>
<dbReference type="PANTHER" id="PTHR45947">
    <property type="entry name" value="SULFOQUINOVOSYL TRANSFERASE SQD2"/>
    <property type="match status" value="1"/>
</dbReference>
<dbReference type="Gene3D" id="3.40.50.2000">
    <property type="entry name" value="Glycogen Phosphorylase B"/>
    <property type="match status" value="2"/>
</dbReference>
<reference evidence="2" key="2">
    <citation type="submission" date="2020-09" db="EMBL/GenBank/DDBJ databases">
        <authorList>
            <person name="Sun Q."/>
            <person name="Kim S."/>
        </authorList>
    </citation>
    <scope>NUCLEOTIDE SEQUENCE</scope>
    <source>
        <strain evidence="2">KCTC 42651</strain>
    </source>
</reference>
<dbReference type="AlphaFoldDB" id="A0A918XP04"/>